<evidence type="ECO:0000313" key="2">
    <source>
        <dbReference type="EMBL" id="CAF9938223.1"/>
    </source>
</evidence>
<accession>A0A8H3G819</accession>
<reference evidence="2" key="1">
    <citation type="submission" date="2021-03" db="EMBL/GenBank/DDBJ databases">
        <authorList>
            <person name="Tagirdzhanova G."/>
        </authorList>
    </citation>
    <scope>NUCLEOTIDE SEQUENCE</scope>
</reference>
<proteinExistence type="predicted"/>
<gene>
    <name evidence="2" type="ORF">ALECFALPRED_007577</name>
</gene>
<dbReference type="EMBL" id="CAJPDR010000504">
    <property type="protein sequence ID" value="CAF9938223.1"/>
    <property type="molecule type" value="Genomic_DNA"/>
</dbReference>
<evidence type="ECO:0000313" key="3">
    <source>
        <dbReference type="Proteomes" id="UP000664203"/>
    </source>
</evidence>
<comment type="caution">
    <text evidence="2">The sequence shown here is derived from an EMBL/GenBank/DDBJ whole genome shotgun (WGS) entry which is preliminary data.</text>
</comment>
<dbReference type="AlphaFoldDB" id="A0A8H3G819"/>
<evidence type="ECO:0000256" key="1">
    <source>
        <dbReference type="SAM" id="SignalP"/>
    </source>
</evidence>
<keyword evidence="1" id="KW-0732">Signal</keyword>
<name>A0A8H3G819_9LECA</name>
<organism evidence="2 3">
    <name type="scientific">Alectoria fallacina</name>
    <dbReference type="NCBI Taxonomy" id="1903189"/>
    <lineage>
        <taxon>Eukaryota</taxon>
        <taxon>Fungi</taxon>
        <taxon>Dikarya</taxon>
        <taxon>Ascomycota</taxon>
        <taxon>Pezizomycotina</taxon>
        <taxon>Lecanoromycetes</taxon>
        <taxon>OSLEUM clade</taxon>
        <taxon>Lecanoromycetidae</taxon>
        <taxon>Lecanorales</taxon>
        <taxon>Lecanorineae</taxon>
        <taxon>Parmeliaceae</taxon>
        <taxon>Alectoria</taxon>
    </lineage>
</organism>
<feature type="chain" id="PRO_5034195761" evidence="1">
    <location>
        <begin position="23"/>
        <end position="370"/>
    </location>
</feature>
<sequence length="370" mass="39912">MLTSGILGTVCAAALFARSSSALAVKRDATTTRSGPLSFTFSSYIGDATPTNIHYVTMDGGGGGVLNGNNVAIFSDTTTSNSDGKMVGGGFVSNSAYYIPDTSSPLALEGFETDGVPELAVPWFEDECVAGASCEWWCWPDSAFATQNNLASDTVGYGMYDTGRREGSDDVWEYKTLAKLTANDTALTVTRPVQQYITSSFLYRWGWSIGSDGDGYVHIFAKGGTNANGTINMYAAKVPFNDIEDTSKFLYFNGNDYTLNSEADAVPVAAGYLDSGDVFYSAHYSTWLIVSMGSGDAIDYIYVQYSTTGMARGPYSEPQNVIKTSVATNSYNSHLHSYPQFFDTTSQEILTSWSYSNGTIIQMAKLTFDP</sequence>
<keyword evidence="3" id="KW-1185">Reference proteome</keyword>
<protein>
    <submittedName>
        <fullName evidence="2">Uncharacterized protein</fullName>
    </submittedName>
</protein>
<dbReference type="Proteomes" id="UP000664203">
    <property type="component" value="Unassembled WGS sequence"/>
</dbReference>
<dbReference type="OrthoDB" id="2583188at2759"/>
<feature type="signal peptide" evidence="1">
    <location>
        <begin position="1"/>
        <end position="22"/>
    </location>
</feature>